<dbReference type="OrthoDB" id="4845755at2759"/>
<dbReference type="EMBL" id="CM003099">
    <property type="protein sequence ID" value="KUI66922.1"/>
    <property type="molecule type" value="Genomic_DNA"/>
</dbReference>
<evidence type="ECO:0000256" key="1">
    <source>
        <dbReference type="SAM" id="Coils"/>
    </source>
</evidence>
<dbReference type="Pfam" id="PF00651">
    <property type="entry name" value="BTB"/>
    <property type="match status" value="1"/>
</dbReference>
<dbReference type="PROSITE" id="PS50097">
    <property type="entry name" value="BTB"/>
    <property type="match status" value="1"/>
</dbReference>
<dbReference type="InterPro" id="IPR051425">
    <property type="entry name" value="Formin_Homology"/>
</dbReference>
<keyword evidence="5" id="KW-1185">Reference proteome</keyword>
<dbReference type="Proteomes" id="UP000078559">
    <property type="component" value="Chromosome 2"/>
</dbReference>
<feature type="compositionally biased region" description="Polar residues" evidence="2">
    <location>
        <begin position="463"/>
        <end position="472"/>
    </location>
</feature>
<dbReference type="Gene3D" id="3.30.710.10">
    <property type="entry name" value="Potassium Channel Kv1.1, Chain A"/>
    <property type="match status" value="1"/>
</dbReference>
<name>A0A194VSE5_CYTMA</name>
<feature type="compositionally biased region" description="Gly residues" evidence="2">
    <location>
        <begin position="451"/>
        <end position="461"/>
    </location>
</feature>
<reference evidence="4" key="1">
    <citation type="submission" date="2014-12" db="EMBL/GenBank/DDBJ databases">
        <title>Genome Sequence of Valsa Canker Pathogens Uncovers a Specific Adaption of Colonization on Woody Bark.</title>
        <authorList>
            <person name="Yin Z."/>
            <person name="Liu H."/>
            <person name="Gao X."/>
            <person name="Li Z."/>
            <person name="Song N."/>
            <person name="Ke X."/>
            <person name="Dai Q."/>
            <person name="Wu Y."/>
            <person name="Sun Y."/>
            <person name="Xu J.-R."/>
            <person name="Kang Z.K."/>
            <person name="Wang L."/>
            <person name="Huang L."/>
        </authorList>
    </citation>
    <scope>NUCLEOTIDE SEQUENCE [LARGE SCALE GENOMIC DNA]</scope>
    <source>
        <strain evidence="4">03-8</strain>
    </source>
</reference>
<feature type="region of interest" description="Disordered" evidence="2">
    <location>
        <begin position="579"/>
        <end position="687"/>
    </location>
</feature>
<feature type="compositionally biased region" description="Low complexity" evidence="2">
    <location>
        <begin position="602"/>
        <end position="618"/>
    </location>
</feature>
<feature type="compositionally biased region" description="Basic and acidic residues" evidence="2">
    <location>
        <begin position="475"/>
        <end position="492"/>
    </location>
</feature>
<feature type="domain" description="BTB" evidence="3">
    <location>
        <begin position="170"/>
        <end position="231"/>
    </location>
</feature>
<feature type="compositionally biased region" description="Low complexity" evidence="2">
    <location>
        <begin position="39"/>
        <end position="66"/>
    </location>
</feature>
<dbReference type="PANTHER" id="PTHR45725">
    <property type="entry name" value="FORMIN HOMOLOGY 2 FAMILY MEMBER"/>
    <property type="match status" value="1"/>
</dbReference>
<organism evidence="4 5">
    <name type="scientific">Cytospora mali</name>
    <name type="common">Apple Valsa canker fungus</name>
    <name type="synonym">Valsa mali</name>
    <dbReference type="NCBI Taxonomy" id="578113"/>
    <lineage>
        <taxon>Eukaryota</taxon>
        <taxon>Fungi</taxon>
        <taxon>Dikarya</taxon>
        <taxon>Ascomycota</taxon>
        <taxon>Pezizomycotina</taxon>
        <taxon>Sordariomycetes</taxon>
        <taxon>Sordariomycetidae</taxon>
        <taxon>Diaporthales</taxon>
        <taxon>Cytosporaceae</taxon>
        <taxon>Cytospora</taxon>
    </lineage>
</organism>
<dbReference type="InterPro" id="IPR011333">
    <property type="entry name" value="SKP1/BTB/POZ_sf"/>
</dbReference>
<protein>
    <recommendedName>
        <fullName evidence="3">BTB domain-containing protein</fullName>
    </recommendedName>
</protein>
<evidence type="ECO:0000256" key="2">
    <source>
        <dbReference type="SAM" id="MobiDB-lite"/>
    </source>
</evidence>
<dbReference type="InterPro" id="IPR000210">
    <property type="entry name" value="BTB/POZ_dom"/>
</dbReference>
<feature type="region of interest" description="Disordered" evidence="2">
    <location>
        <begin position="1"/>
        <end position="155"/>
    </location>
</feature>
<evidence type="ECO:0000313" key="5">
    <source>
        <dbReference type="Proteomes" id="UP000078559"/>
    </source>
</evidence>
<feature type="compositionally biased region" description="Low complexity" evidence="2">
    <location>
        <begin position="115"/>
        <end position="139"/>
    </location>
</feature>
<feature type="compositionally biased region" description="Polar residues" evidence="2">
    <location>
        <begin position="67"/>
        <end position="77"/>
    </location>
</feature>
<dbReference type="AlphaFoldDB" id="A0A194VSE5"/>
<feature type="region of interest" description="Disordered" evidence="2">
    <location>
        <begin position="402"/>
        <end position="549"/>
    </location>
</feature>
<feature type="compositionally biased region" description="Pro residues" evidence="2">
    <location>
        <begin position="583"/>
        <end position="601"/>
    </location>
</feature>
<evidence type="ECO:0000313" key="4">
    <source>
        <dbReference type="EMBL" id="KUI66922.1"/>
    </source>
</evidence>
<feature type="compositionally biased region" description="Pro residues" evidence="2">
    <location>
        <begin position="92"/>
        <end position="106"/>
    </location>
</feature>
<gene>
    <name evidence="4" type="ORF">VM1G_02063</name>
</gene>
<dbReference type="SUPFAM" id="SSF54695">
    <property type="entry name" value="POZ domain"/>
    <property type="match status" value="1"/>
</dbReference>
<dbReference type="CDD" id="cd18186">
    <property type="entry name" value="BTB_POZ_ZBTB_KLHL-like"/>
    <property type="match status" value="1"/>
</dbReference>
<keyword evidence="1" id="KW-0175">Coiled coil</keyword>
<accession>A0A194VSE5</accession>
<feature type="compositionally biased region" description="Polar residues" evidence="2">
    <location>
        <begin position="637"/>
        <end position="650"/>
    </location>
</feature>
<feature type="coiled-coil region" evidence="1">
    <location>
        <begin position="267"/>
        <end position="294"/>
    </location>
</feature>
<sequence length="687" mass="74455">MVPPKSYADMVRGARKSPPPILASPVSKTAATPPPLAPLPVSSPSSSVSSVILAKSESQPEPQSQQHRTQSRVTGTVRSYAAAVKGIHGRPPSLPPSPPPPPPSPPRSLSKMEATPVVASSPPSSTPSSPSASPSLSPEIKPEPKPDIEPEPETEPDAAGLLLWESGRGHDVIIICGEAKWFVHRYVLVRMSKFMEKFLPPQREDGQPVVWTLNPTKWHAPMLSNILRFMYIEEYDNCDYNYENPLNTESININVNHFIAGSSVHCRQMMDHALSRLEDAREDIREEADFLRHAKLDNFQSGILRAHRSMWDQPDQWRLMSLRIVMGKLMAVAFPLILQSPHWANKYRQFWGTMHLRVVADHIWLHTAGLCPHVPAITKGFQHMQIMWVKYRPNGWKLEDDFMFPKDKAPGPSLPSPPSTPRRTVKKKAKAIPTIRPDGTIDTSQAAPRGGPRGRGRGGPSNGLVQPTTKGHNGQGKEKDEEKVKEKEKGAEEAVAGTTDKSRPFSAAETTNDAGASPIAGPPCSTGPYPTAVQNHAPGTTMLDRPLPVGFAPYAGAIATASPVSQPLAPAWAWPQTLQVYRPSPPPPPPAPFAPGLPPSPSLSGYPSSSSSNRPSSSGQLSATAEPFMPSVRVNATEPSMSGSSHSVTRLPSPVLDSPTRLRMAELYLSHEPGESSTDASKGKDSS</sequence>
<proteinExistence type="predicted"/>
<evidence type="ECO:0000259" key="3">
    <source>
        <dbReference type="PROSITE" id="PS50097"/>
    </source>
</evidence>